<dbReference type="AlphaFoldDB" id="A0A1M2V254"/>
<gene>
    <name evidence="2" type="ORF">TRAPUB_7917</name>
</gene>
<protein>
    <recommendedName>
        <fullName evidence="1">DUF6697 domain-containing protein</fullName>
    </recommendedName>
</protein>
<dbReference type="EMBL" id="MNAD01001728">
    <property type="protein sequence ID" value="OJT01659.1"/>
    <property type="molecule type" value="Genomic_DNA"/>
</dbReference>
<dbReference type="OMA" id="IAEWRAC"/>
<dbReference type="Pfam" id="PF20411">
    <property type="entry name" value="DUF6697"/>
    <property type="match status" value="1"/>
</dbReference>
<evidence type="ECO:0000259" key="1">
    <source>
        <dbReference type="Pfam" id="PF20411"/>
    </source>
</evidence>
<dbReference type="OrthoDB" id="3060478at2759"/>
<sequence length="462" mass="52074">MRRYNPEVIHRQEELHDSAEMAVRHNPPVGVTAKRPGNIRDSVRQELSYLVPLNPPKKKEGVAKLLEFQKWLTGRTIFPTAVDGAGGDAIISKDTSRLPFTIEDARLCQDPVLFIHDRLFWCTPPEQHGLLVCPEFQYGPSLAYSGDTWTKIAEWRACAEQKREVFYERDGLVHYAGTYICHSGPSSLQLKELGKLKTEVSLPTPLIHAATHADPQYTQILVRAIARETRKAKKNKKAERELVTIEQLYREGALTVHVLGLERIGFNRALYTRLASRYRRSQRGIPHAPVIPVEQDDLPEPYYEDDDDLPEPYHEDDDFPEQLYEAPPAQPAPIIDRNHYYYGAQPVPVAPVPYVAPPPAAPVASPSHVQYTAPVAGPSRVQYVAAPAAPAGSNLIPPPSYIANIAQKWPKRAREDDGFDRLERAAKYGRASSSDYDRGDDEGYLFHLGSNYYRDMLGDDDY</sequence>
<dbReference type="Proteomes" id="UP000184267">
    <property type="component" value="Unassembled WGS sequence"/>
</dbReference>
<proteinExistence type="predicted"/>
<reference evidence="2 3" key="1">
    <citation type="submission" date="2016-10" db="EMBL/GenBank/DDBJ databases">
        <title>Genome sequence of the basidiomycete white-rot fungus Trametes pubescens.</title>
        <authorList>
            <person name="Makela M.R."/>
            <person name="Granchi Z."/>
            <person name="Peng M."/>
            <person name="De Vries R.P."/>
            <person name="Grigoriev I."/>
            <person name="Riley R."/>
            <person name="Hilden K."/>
        </authorList>
    </citation>
    <scope>NUCLEOTIDE SEQUENCE [LARGE SCALE GENOMIC DNA]</scope>
    <source>
        <strain evidence="2 3">FBCC735</strain>
    </source>
</reference>
<comment type="caution">
    <text evidence="2">The sequence shown here is derived from an EMBL/GenBank/DDBJ whole genome shotgun (WGS) entry which is preliminary data.</text>
</comment>
<evidence type="ECO:0000313" key="2">
    <source>
        <dbReference type="EMBL" id="OJT01659.1"/>
    </source>
</evidence>
<keyword evidence="3" id="KW-1185">Reference proteome</keyword>
<dbReference type="InterPro" id="IPR046520">
    <property type="entry name" value="DUF6697"/>
</dbReference>
<feature type="domain" description="DUF6697" evidence="1">
    <location>
        <begin position="125"/>
        <end position="276"/>
    </location>
</feature>
<evidence type="ECO:0000313" key="3">
    <source>
        <dbReference type="Proteomes" id="UP000184267"/>
    </source>
</evidence>
<name>A0A1M2V254_TRAPU</name>
<accession>A0A1M2V254</accession>
<organism evidence="2 3">
    <name type="scientific">Trametes pubescens</name>
    <name type="common">White-rot fungus</name>
    <dbReference type="NCBI Taxonomy" id="154538"/>
    <lineage>
        <taxon>Eukaryota</taxon>
        <taxon>Fungi</taxon>
        <taxon>Dikarya</taxon>
        <taxon>Basidiomycota</taxon>
        <taxon>Agaricomycotina</taxon>
        <taxon>Agaricomycetes</taxon>
        <taxon>Polyporales</taxon>
        <taxon>Polyporaceae</taxon>
        <taxon>Trametes</taxon>
    </lineage>
</organism>